<dbReference type="Gene3D" id="3.30.2400.10">
    <property type="entry name" value="Major capsid protein gp5"/>
    <property type="match status" value="1"/>
</dbReference>
<sequence length="428" mass="45415">MKTIETLRRERGEIVAQIKALADLEASGTALSDEQLAQFANLEAQANQISAAIARQESTERLMAQQAVPVNAHGSQAPPAVHVKQELKQYPGAGMARLAMAVAAGEGDMKLAEQFAANEIGDAGIAMAISTAAGSGGALIPENLHSELIELLRPRTIVRKLGARSVPLPNGNLSMPRMSGGATSSYVGEGVDAKATGGSFDDVKLSAKTIITLVPMSNQLIGSAGYNVEQLVLGDMIAAMGSREDKAWLRDDGSNNTPTGFKKVATDAGRTIAWTGTADLATIDAYLDSLILKLMSSDSMMINPGWGMSPRSWMKLFGLRDGNGNKLYPEMAQGLLKGYPVAHTNTIPVNLGAGTNQTEIYFADWNDVVIGEQDNMTIDFSREATYVDAAGELVSAFARNQSLIRLVGNHDVGFRHPEGLVLGTAVTW</sequence>
<dbReference type="InterPro" id="IPR054612">
    <property type="entry name" value="Phage_capsid-like_C"/>
</dbReference>
<evidence type="ECO:0000259" key="2">
    <source>
        <dbReference type="Pfam" id="PF05065"/>
    </source>
</evidence>
<dbReference type="Gene3D" id="3.30.2320.10">
    <property type="entry name" value="hypothetical protein PF0899 domain"/>
    <property type="match status" value="1"/>
</dbReference>
<dbReference type="AlphaFoldDB" id="A0AAW5RFE8"/>
<comment type="subcellular location">
    <subcellularLocation>
        <location evidence="1">Virion</location>
    </subcellularLocation>
</comment>
<dbReference type="Pfam" id="PF05065">
    <property type="entry name" value="Phage_capsid"/>
    <property type="match status" value="1"/>
</dbReference>
<dbReference type="SUPFAM" id="SSF56563">
    <property type="entry name" value="Major capsid protein gp5"/>
    <property type="match status" value="1"/>
</dbReference>
<dbReference type="Proteomes" id="UP001208651">
    <property type="component" value="Unassembled WGS sequence"/>
</dbReference>
<dbReference type="InterPro" id="IPR024455">
    <property type="entry name" value="Phage_capsid"/>
</dbReference>
<name>A0AAW5RFE8_AERME</name>
<dbReference type="NCBIfam" id="TIGR01554">
    <property type="entry name" value="major_cap_HK97"/>
    <property type="match status" value="1"/>
</dbReference>
<gene>
    <name evidence="3" type="ORF">LZT28_02030</name>
</gene>
<proteinExistence type="predicted"/>
<protein>
    <submittedName>
        <fullName evidence="3">Phage major capsid protein</fullName>
    </submittedName>
</protein>
<dbReference type="EMBL" id="JAJVCY010000002">
    <property type="protein sequence ID" value="MCV3287037.1"/>
    <property type="molecule type" value="Genomic_DNA"/>
</dbReference>
<evidence type="ECO:0000313" key="4">
    <source>
        <dbReference type="Proteomes" id="UP001208651"/>
    </source>
</evidence>
<organism evidence="3 4">
    <name type="scientific">Aeromonas media</name>
    <dbReference type="NCBI Taxonomy" id="651"/>
    <lineage>
        <taxon>Bacteria</taxon>
        <taxon>Pseudomonadati</taxon>
        <taxon>Pseudomonadota</taxon>
        <taxon>Gammaproteobacteria</taxon>
        <taxon>Aeromonadales</taxon>
        <taxon>Aeromonadaceae</taxon>
        <taxon>Aeromonas</taxon>
    </lineage>
</organism>
<reference evidence="3" key="1">
    <citation type="submission" date="2022-01" db="EMBL/GenBank/DDBJ databases">
        <title>Comparison of Fish pathogen Aeromonas spp.</title>
        <authorList>
            <person name="Dubey S."/>
            <person name="Sorum H."/>
            <person name="Munangandu H.M."/>
        </authorList>
    </citation>
    <scope>NUCLEOTIDE SEQUENCE</scope>
    <source>
        <strain evidence="3">SD/21-15</strain>
    </source>
</reference>
<evidence type="ECO:0000256" key="1">
    <source>
        <dbReference type="ARBA" id="ARBA00004328"/>
    </source>
</evidence>
<accession>A0AAW5RFE8</accession>
<dbReference type="RefSeq" id="WP_042649252.1">
    <property type="nucleotide sequence ID" value="NZ_CAWMGL010000106.1"/>
</dbReference>
<feature type="domain" description="Phage capsid-like C-terminal" evidence="2">
    <location>
        <begin position="136"/>
        <end position="424"/>
    </location>
</feature>
<comment type="caution">
    <text evidence="3">The sequence shown here is derived from an EMBL/GenBank/DDBJ whole genome shotgun (WGS) entry which is preliminary data.</text>
</comment>
<evidence type="ECO:0000313" key="3">
    <source>
        <dbReference type="EMBL" id="MCV3287037.1"/>
    </source>
</evidence>